<organism evidence="1">
    <name type="scientific">Hexamita inflata</name>
    <dbReference type="NCBI Taxonomy" id="28002"/>
    <lineage>
        <taxon>Eukaryota</taxon>
        <taxon>Metamonada</taxon>
        <taxon>Diplomonadida</taxon>
        <taxon>Hexamitidae</taxon>
        <taxon>Hexamitinae</taxon>
        <taxon>Hexamita</taxon>
    </lineage>
</organism>
<protein>
    <submittedName>
        <fullName evidence="2">Hypothetical_protein</fullName>
    </submittedName>
</protein>
<gene>
    <name evidence="2" type="ORF">HINF_LOCUS53389</name>
    <name evidence="1" type="ORF">HINF_LOCUS6137</name>
</gene>
<dbReference type="EMBL" id="CATOUU010000158">
    <property type="protein sequence ID" value="CAI9918492.1"/>
    <property type="molecule type" value="Genomic_DNA"/>
</dbReference>
<evidence type="ECO:0000313" key="2">
    <source>
        <dbReference type="EMBL" id="CAL6068202.1"/>
    </source>
</evidence>
<dbReference type="AlphaFoldDB" id="A0AA86TKN6"/>
<dbReference type="Proteomes" id="UP001642409">
    <property type="component" value="Unassembled WGS sequence"/>
</dbReference>
<sequence>MQNSSLRRKQADNNIFWSADLFLASEHVVLALVGFERVWPDDHAVVALLSELAREVVHRVVLGLDHVDSGERRDLAGNERVPAVDGRDSICLRNRKINIHELMYIINIESKLTSSALSWWRPSCRSWRSVAFGFALVVVLTWEYEGWKGKPHPAGFDTNNGSAQVYSKSEFRLDSADLPFQEREAGWKEATAAQPSAHRFRTVYYSLDSRRIANPDSNLKVKTSWSLLVCGNVK</sequence>
<evidence type="ECO:0000313" key="1">
    <source>
        <dbReference type="EMBL" id="CAI9918492.1"/>
    </source>
</evidence>
<reference evidence="1" key="1">
    <citation type="submission" date="2023-06" db="EMBL/GenBank/DDBJ databases">
        <authorList>
            <person name="Kurt Z."/>
        </authorList>
    </citation>
    <scope>NUCLEOTIDE SEQUENCE</scope>
</reference>
<keyword evidence="3" id="KW-1185">Reference proteome</keyword>
<comment type="caution">
    <text evidence="1">The sequence shown here is derived from an EMBL/GenBank/DDBJ whole genome shotgun (WGS) entry which is preliminary data.</text>
</comment>
<evidence type="ECO:0000313" key="3">
    <source>
        <dbReference type="Proteomes" id="UP001642409"/>
    </source>
</evidence>
<dbReference type="EMBL" id="CAXDID020000271">
    <property type="protein sequence ID" value="CAL6068202.1"/>
    <property type="molecule type" value="Genomic_DNA"/>
</dbReference>
<proteinExistence type="predicted"/>
<reference evidence="2 3" key="2">
    <citation type="submission" date="2024-07" db="EMBL/GenBank/DDBJ databases">
        <authorList>
            <person name="Akdeniz Z."/>
        </authorList>
    </citation>
    <scope>NUCLEOTIDE SEQUENCE [LARGE SCALE GENOMIC DNA]</scope>
</reference>
<name>A0AA86TKN6_9EUKA</name>
<accession>A0AA86TKN6</accession>